<evidence type="ECO:0000256" key="3">
    <source>
        <dbReference type="ARBA" id="ARBA00019015"/>
    </source>
</evidence>
<comment type="subcellular location">
    <subcellularLocation>
        <location evidence="1 5">Bacterial flagellum basal body</location>
    </subcellularLocation>
</comment>
<keyword evidence="11" id="KW-1185">Reference proteome</keyword>
<evidence type="ECO:0000256" key="2">
    <source>
        <dbReference type="ARBA" id="ARBA00009677"/>
    </source>
</evidence>
<comment type="function">
    <text evidence="5">A flexible structure which links the flagellar filament to the drive apparatus in the basal body.</text>
</comment>
<feature type="domain" description="Flagellar basal body rod protein N-terminal" evidence="6">
    <location>
        <begin position="6"/>
        <end position="31"/>
    </location>
</feature>
<dbReference type="Pfam" id="PF06429">
    <property type="entry name" value="Flg_bbr_C"/>
    <property type="match status" value="1"/>
</dbReference>
<feature type="domain" description="Flagellar hook protein FlgE D2" evidence="8">
    <location>
        <begin position="163"/>
        <end position="285"/>
    </location>
</feature>
<dbReference type="NCBIfam" id="NF004238">
    <property type="entry name" value="PRK05682.1-1"/>
    <property type="match status" value="1"/>
</dbReference>
<feature type="domain" description="Flagellar basal-body/hook protein C-terminal" evidence="7">
    <location>
        <begin position="359"/>
        <end position="403"/>
    </location>
</feature>
<dbReference type="PANTHER" id="PTHR30435:SF1">
    <property type="entry name" value="FLAGELLAR HOOK PROTEIN FLGE"/>
    <property type="match status" value="1"/>
</dbReference>
<dbReference type="NCBIfam" id="TIGR03506">
    <property type="entry name" value="FlgEFG_subfam"/>
    <property type="match status" value="1"/>
</dbReference>
<dbReference type="PANTHER" id="PTHR30435">
    <property type="entry name" value="FLAGELLAR PROTEIN"/>
    <property type="match status" value="1"/>
</dbReference>
<name>A0A1L1PMW3_HYDIT</name>
<gene>
    <name evidence="10" type="ORF">BN948_00308</name>
</gene>
<dbReference type="RefSeq" id="WP_009520045.1">
    <property type="nucleotide sequence ID" value="NZ_CCAE010000002.1"/>
</dbReference>
<keyword evidence="4 5" id="KW-0975">Bacterial flagellum</keyword>
<reference evidence="11" key="2">
    <citation type="submission" date="2014-11" db="EMBL/GenBank/DDBJ databases">
        <title>Draft genome sequence of Hydrogenophaga intermedia S1.</title>
        <authorList>
            <person name="Gan H.M."/>
            <person name="Chew T.H."/>
            <person name="Stolz A."/>
        </authorList>
    </citation>
    <scope>NUCLEOTIDE SEQUENCE [LARGE SCALE GENOMIC DNA]</scope>
    <source>
        <strain evidence="11">S1</strain>
    </source>
</reference>
<dbReference type="SUPFAM" id="SSF117143">
    <property type="entry name" value="Flagellar hook protein flgE"/>
    <property type="match status" value="1"/>
</dbReference>
<keyword evidence="10" id="KW-0282">Flagellum</keyword>
<evidence type="ECO:0000259" key="7">
    <source>
        <dbReference type="Pfam" id="PF06429"/>
    </source>
</evidence>
<dbReference type="InterPro" id="IPR053967">
    <property type="entry name" value="LlgE_F_G-like_D1"/>
</dbReference>
<evidence type="ECO:0000313" key="11">
    <source>
        <dbReference type="Proteomes" id="UP000028878"/>
    </source>
</evidence>
<dbReference type="GO" id="GO:0009425">
    <property type="term" value="C:bacterial-type flagellum basal body"/>
    <property type="evidence" value="ECO:0007669"/>
    <property type="project" value="UniProtKB-SubCell"/>
</dbReference>
<dbReference type="Gene3D" id="2.60.98.20">
    <property type="entry name" value="Flagellar hook protein FlgE"/>
    <property type="match status" value="1"/>
</dbReference>
<dbReference type="EMBL" id="CCAE010000002">
    <property type="protein sequence ID" value="CDN85911.1"/>
    <property type="molecule type" value="Genomic_DNA"/>
</dbReference>
<dbReference type="InterPro" id="IPR001444">
    <property type="entry name" value="Flag_bb_rod_N"/>
</dbReference>
<dbReference type="Pfam" id="PF00460">
    <property type="entry name" value="Flg_bb_rod"/>
    <property type="match status" value="1"/>
</dbReference>
<organism evidence="10 11">
    <name type="scientific">Hydrogenophaga intermedia</name>
    <dbReference type="NCBI Taxonomy" id="65786"/>
    <lineage>
        <taxon>Bacteria</taxon>
        <taxon>Pseudomonadati</taxon>
        <taxon>Pseudomonadota</taxon>
        <taxon>Betaproteobacteria</taxon>
        <taxon>Burkholderiales</taxon>
        <taxon>Comamonadaceae</taxon>
        <taxon>Hydrogenophaga</taxon>
    </lineage>
</organism>
<dbReference type="InterPro" id="IPR020013">
    <property type="entry name" value="Flagellar_FlgE/F/G"/>
</dbReference>
<keyword evidence="10" id="KW-0966">Cell projection</keyword>
<dbReference type="GO" id="GO:0009424">
    <property type="term" value="C:bacterial-type flagellum hook"/>
    <property type="evidence" value="ECO:0007669"/>
    <property type="project" value="TreeGrafter"/>
</dbReference>
<dbReference type="Pfam" id="PF22692">
    <property type="entry name" value="LlgE_F_G_D1"/>
    <property type="match status" value="1"/>
</dbReference>
<evidence type="ECO:0000256" key="1">
    <source>
        <dbReference type="ARBA" id="ARBA00004117"/>
    </source>
</evidence>
<evidence type="ECO:0000313" key="10">
    <source>
        <dbReference type="EMBL" id="CDN85911.1"/>
    </source>
</evidence>
<dbReference type="GO" id="GO:0071978">
    <property type="term" value="P:bacterial-type flagellum-dependent swarming motility"/>
    <property type="evidence" value="ECO:0007669"/>
    <property type="project" value="TreeGrafter"/>
</dbReference>
<comment type="similarity">
    <text evidence="2 5">Belongs to the flagella basal body rod proteins family.</text>
</comment>
<dbReference type="Proteomes" id="UP000028878">
    <property type="component" value="Unassembled WGS sequence"/>
</dbReference>
<dbReference type="InterPro" id="IPR037058">
    <property type="entry name" value="Falgellar_hook_FlgE_sf"/>
</dbReference>
<evidence type="ECO:0000259" key="6">
    <source>
        <dbReference type="Pfam" id="PF00460"/>
    </source>
</evidence>
<proteinExistence type="inferred from homology"/>
<evidence type="ECO:0000259" key="8">
    <source>
        <dbReference type="Pfam" id="PF07559"/>
    </source>
</evidence>
<evidence type="ECO:0000256" key="4">
    <source>
        <dbReference type="ARBA" id="ARBA00023143"/>
    </source>
</evidence>
<dbReference type="Pfam" id="PF07559">
    <property type="entry name" value="FlgE_D2"/>
    <property type="match status" value="1"/>
</dbReference>
<reference evidence="11" key="1">
    <citation type="submission" date="2014-02" db="EMBL/GenBank/DDBJ databases">
        <authorList>
            <person name="Gan H."/>
        </authorList>
    </citation>
    <scope>NUCLEOTIDE SEQUENCE [LARGE SCALE GENOMIC DNA]</scope>
    <source>
        <strain evidence="11">S1</strain>
    </source>
</reference>
<dbReference type="InterPro" id="IPR010930">
    <property type="entry name" value="Flg_bb/hook_C_dom"/>
</dbReference>
<keyword evidence="10" id="KW-0969">Cilium</keyword>
<dbReference type="GO" id="GO:0005829">
    <property type="term" value="C:cytosol"/>
    <property type="evidence" value="ECO:0007669"/>
    <property type="project" value="TreeGrafter"/>
</dbReference>
<protein>
    <recommendedName>
        <fullName evidence="3 5">Flagellar hook protein FlgE</fullName>
    </recommendedName>
</protein>
<evidence type="ECO:0000256" key="5">
    <source>
        <dbReference type="RuleBase" id="RU362116"/>
    </source>
</evidence>
<evidence type="ECO:0000259" key="9">
    <source>
        <dbReference type="Pfam" id="PF22692"/>
    </source>
</evidence>
<dbReference type="InterPro" id="IPR011491">
    <property type="entry name" value="FlgE_D2"/>
</dbReference>
<sequence>MAFQQGLSGLNSASKNLDVIGHNIANGNTVGMKSSRAEFAEVYASSVNAAGGVNMGIGVSVSAVTQSFTQGNITITGNDLDVAINGAGFFELTMPNGSTAYSRAGMFKLNDQGEIVNHQGAQLMGYPTDPEGNRLSFDTVPLTLPTSAPIPAQRTTNVTAEFNLDARAPVWNSVTPPTPLSTYGTSFVAFDDQGLEIPVSMAFRKVGNNTWEVYTGVNGADPALSTPFTLTFDDNGALDPATVIPPLTVASPNDPALTFPVTLDFVNVTQTGTAFGVTELDPDGYRPGQFLGLKIGENGVITGQYSNGETRAAGQIALVNFRNAQGLQPTGGGNWTATYASGDPLRGEPGTGNFGALRAGATEDSNVDITAELVNMMTAQRAYQANAQTIKTQDQVLSTLLNMR</sequence>
<dbReference type="AlphaFoldDB" id="A0A1L1PMW3"/>
<dbReference type="InterPro" id="IPR037925">
    <property type="entry name" value="FlgE/F/G-like"/>
</dbReference>
<feature type="domain" description="Flagellar hook protein FlgE/F/G-like D1" evidence="9">
    <location>
        <begin position="83"/>
        <end position="144"/>
    </location>
</feature>
<accession>A0A1L1PMW3</accession>